<dbReference type="PROSITE" id="PS50113">
    <property type="entry name" value="PAC"/>
    <property type="match status" value="1"/>
</dbReference>
<dbReference type="InterPro" id="IPR001789">
    <property type="entry name" value="Sig_transdc_resp-reg_receiver"/>
</dbReference>
<keyword evidence="6" id="KW-0902">Two-component regulatory system</keyword>
<evidence type="ECO:0000313" key="14">
    <source>
        <dbReference type="Proteomes" id="UP001526426"/>
    </source>
</evidence>
<dbReference type="InterPro" id="IPR029016">
    <property type="entry name" value="GAF-like_dom_sf"/>
</dbReference>
<dbReference type="SMART" id="SM00091">
    <property type="entry name" value="PAS"/>
    <property type="match status" value="3"/>
</dbReference>
<dbReference type="Pfam" id="PF08447">
    <property type="entry name" value="PAS_3"/>
    <property type="match status" value="1"/>
</dbReference>
<dbReference type="InterPro" id="IPR005467">
    <property type="entry name" value="His_kinase_dom"/>
</dbReference>
<dbReference type="Pfam" id="PF13188">
    <property type="entry name" value="PAS_8"/>
    <property type="match status" value="1"/>
</dbReference>
<dbReference type="SUPFAM" id="SSF47384">
    <property type="entry name" value="Homodimeric domain of signal transducing histidine kinase"/>
    <property type="match status" value="1"/>
</dbReference>
<dbReference type="SUPFAM" id="SSF55781">
    <property type="entry name" value="GAF domain-like"/>
    <property type="match status" value="1"/>
</dbReference>
<evidence type="ECO:0000259" key="12">
    <source>
        <dbReference type="PROSITE" id="PS50113"/>
    </source>
</evidence>
<dbReference type="Pfam" id="PF02518">
    <property type="entry name" value="HATPase_c"/>
    <property type="match status" value="1"/>
</dbReference>
<dbReference type="InterPro" id="IPR013656">
    <property type="entry name" value="PAS_4"/>
</dbReference>
<dbReference type="PANTHER" id="PTHR45339">
    <property type="entry name" value="HYBRID SIGNAL TRANSDUCTION HISTIDINE KINASE J"/>
    <property type="match status" value="1"/>
</dbReference>
<keyword evidence="14" id="KW-1185">Reference proteome</keyword>
<dbReference type="InterPro" id="IPR000700">
    <property type="entry name" value="PAS-assoc_C"/>
</dbReference>
<dbReference type="InterPro" id="IPR000014">
    <property type="entry name" value="PAS"/>
</dbReference>
<sequence>MSSSQVWNVLILGRDVQFIQSLTLALQCFSSEPQFSRKTSLGKGQKSPRKPRILSSIFPRGLPSPTGSSSTNSKTLHAHKFQGVVFYSVPDVAERLRQDANGFALWIDYTGITPQDSLNLIRHIRKDIHNPFLRIVLYVREKDPAVLPINWLCRYDVSDLFYEEDLVIEKIYIRCQEHFRIYHEKITAFDSYKTKVDLGKTVNYLRLILEKIPQQVFWKDANSKFLGCNTKWATAAGFDNPQQVVGLSDEDIIPDPEVAKLFRQEDQKIIEQKQPKLHSIATKYREGVQGKKVWLDISKIPLYDSDGKPLGIVGVLEDITERKNAEEALERSLSLLRAIFESIADGVLAVDRMGEIISYNQKFLEMWKLEEGDFNFPNPRQRTFRLADQLEDPMGFIARVIEIYSQPESHSYDVLLFKDGRILERYSQPQRLGDLIVGRVWNFRDITLAKQSEVALQQQMRRAVLLGEITQRIRSSLDPKEIFQITVNQVGRAFGVSRCHLRLYVPGEPPQLRQVAEYVEGGDSCSEAMLAIADYGYVEEALREDRAIASDQISQPGLLPPDNQSLLIVRTSYQGAPNGLITLQQCTHPRSWTPDETELLEAVAAQVGIAIAHAQLLQQEQRQRAKLDRQNQQLQQQIEQRRQMEVELRHSERKLRAITASVPGMVFEAISQGTQQHQWTFISDGVQELYGITPQEALETSALWERVIPEDRETLLNAIAHSQDHLTPYDLFTRIYPRQGGEKWIRSLAQPKQLPNGSILWTGVQVDVTESKHQELALIQAREAADTANRAKSAFLANMSHELRTPLNAILGFTQLLSRISTLKPEQQEYLSIINRSGEHLLTLINDVLEMSKIEAGRVMFHEDHFDLYRLLDSLEDLMQIKAQTKSLKLIFHRDNALPQYIHTDESKLRQVLLNLLSNGLKFTERGQVTLTTTRLTKNPPILKFTVQDTGLGISPEELTLLFSPFGQTETGRKSQQGTGLGLAISRQFVQLLGGELTVQSQLGQGSTFSFQIPVRLASPLPTPPSTPPRQVIRLAPQQPPYRILVVEDRLDSRQLLVTLLQKLGFELQAAENGQEAIHLWETWHPHLIWMDIRMPILDGLEATKQIRRLEQNHPHRTIIIAVTASAFEEQRAEVLAAGCDDFVRKPFQESMLLDKMAQYLGVQYIYASSEDATQTVNLRAENSVSKLETIQADLLTLDRAWVEELHLAAMQCSVEQLLPVLAKLPPDYYNLTEGLKQWGNNFEFETIVNLTQQVLDTP</sequence>
<dbReference type="SMART" id="SM00448">
    <property type="entry name" value="REC"/>
    <property type="match status" value="1"/>
</dbReference>
<feature type="coiled-coil region" evidence="8">
    <location>
        <begin position="613"/>
        <end position="654"/>
    </location>
</feature>
<feature type="domain" description="Histidine kinase" evidence="9">
    <location>
        <begin position="798"/>
        <end position="1017"/>
    </location>
</feature>
<dbReference type="PROSITE" id="PS50109">
    <property type="entry name" value="HIS_KIN"/>
    <property type="match status" value="1"/>
</dbReference>
<dbReference type="Pfam" id="PF08448">
    <property type="entry name" value="PAS_4"/>
    <property type="match status" value="1"/>
</dbReference>
<evidence type="ECO:0000259" key="9">
    <source>
        <dbReference type="PROSITE" id="PS50109"/>
    </source>
</evidence>
<feature type="domain" description="Response regulatory" evidence="10">
    <location>
        <begin position="1043"/>
        <end position="1161"/>
    </location>
</feature>
<comment type="catalytic activity">
    <reaction evidence="1">
        <text>ATP + protein L-histidine = ADP + protein N-phospho-L-histidine.</text>
        <dbReference type="EC" id="2.7.13.3"/>
    </reaction>
</comment>
<dbReference type="InterPro" id="IPR036890">
    <property type="entry name" value="HATPase_C_sf"/>
</dbReference>
<evidence type="ECO:0000256" key="2">
    <source>
        <dbReference type="ARBA" id="ARBA00012438"/>
    </source>
</evidence>
<protein>
    <recommendedName>
        <fullName evidence="2">histidine kinase</fullName>
        <ecNumber evidence="2">2.7.13.3</ecNumber>
    </recommendedName>
</protein>
<dbReference type="Pfam" id="PF00512">
    <property type="entry name" value="HisKA"/>
    <property type="match status" value="1"/>
</dbReference>
<organism evidence="13 14">
    <name type="scientific">Spirulina subsalsa FACHB-351</name>
    <dbReference type="NCBI Taxonomy" id="234711"/>
    <lineage>
        <taxon>Bacteria</taxon>
        <taxon>Bacillati</taxon>
        <taxon>Cyanobacteriota</taxon>
        <taxon>Cyanophyceae</taxon>
        <taxon>Spirulinales</taxon>
        <taxon>Spirulinaceae</taxon>
        <taxon>Spirulina</taxon>
    </lineage>
</organism>
<evidence type="ECO:0000256" key="6">
    <source>
        <dbReference type="ARBA" id="ARBA00023012"/>
    </source>
</evidence>
<dbReference type="InterPro" id="IPR003018">
    <property type="entry name" value="GAF"/>
</dbReference>
<reference evidence="13 14" key="1">
    <citation type="submission" date="2021-08" db="EMBL/GenBank/DDBJ databases">
        <title>Draft genome sequence of Spirulina subsalsa with high tolerance to salinity and hype-accumulation of phycocyanin.</title>
        <authorList>
            <person name="Pei H."/>
            <person name="Jiang L."/>
        </authorList>
    </citation>
    <scope>NUCLEOTIDE SEQUENCE [LARGE SCALE GENOMIC DNA]</scope>
    <source>
        <strain evidence="13 14">FACHB-351</strain>
    </source>
</reference>
<dbReference type="PROSITE" id="PS50112">
    <property type="entry name" value="PAS"/>
    <property type="match status" value="1"/>
</dbReference>
<evidence type="ECO:0000256" key="7">
    <source>
        <dbReference type="PROSITE-ProRule" id="PRU00169"/>
    </source>
</evidence>
<dbReference type="PANTHER" id="PTHR45339:SF1">
    <property type="entry name" value="HYBRID SIGNAL TRANSDUCTION HISTIDINE KINASE J"/>
    <property type="match status" value="1"/>
</dbReference>
<evidence type="ECO:0000313" key="13">
    <source>
        <dbReference type="EMBL" id="MCW6035154.1"/>
    </source>
</evidence>
<dbReference type="InterPro" id="IPR004358">
    <property type="entry name" value="Sig_transdc_His_kin-like_C"/>
</dbReference>
<feature type="domain" description="PAC" evidence="12">
    <location>
        <begin position="278"/>
        <end position="331"/>
    </location>
</feature>
<dbReference type="NCBIfam" id="TIGR00229">
    <property type="entry name" value="sensory_box"/>
    <property type="match status" value="2"/>
</dbReference>
<dbReference type="CDD" id="cd16922">
    <property type="entry name" value="HATPase_EvgS-ArcB-TorS-like"/>
    <property type="match status" value="1"/>
</dbReference>
<dbReference type="CDD" id="cd17546">
    <property type="entry name" value="REC_hyHK_CKI1_RcsC-like"/>
    <property type="match status" value="1"/>
</dbReference>
<dbReference type="CDD" id="cd00130">
    <property type="entry name" value="PAS"/>
    <property type="match status" value="2"/>
</dbReference>
<evidence type="ECO:0000256" key="5">
    <source>
        <dbReference type="ARBA" id="ARBA00022777"/>
    </source>
</evidence>
<dbReference type="InterPro" id="IPR003661">
    <property type="entry name" value="HisK_dim/P_dom"/>
</dbReference>
<dbReference type="SMART" id="SM00387">
    <property type="entry name" value="HATPase_c"/>
    <property type="match status" value="1"/>
</dbReference>
<gene>
    <name evidence="13" type="ORF">K4A83_02550</name>
</gene>
<evidence type="ECO:0000259" key="11">
    <source>
        <dbReference type="PROSITE" id="PS50112"/>
    </source>
</evidence>
<dbReference type="InterPro" id="IPR036097">
    <property type="entry name" value="HisK_dim/P_sf"/>
</dbReference>
<dbReference type="Pfam" id="PF00072">
    <property type="entry name" value="Response_reg"/>
    <property type="match status" value="1"/>
</dbReference>
<dbReference type="Gene3D" id="3.30.450.20">
    <property type="entry name" value="PAS domain"/>
    <property type="match status" value="3"/>
</dbReference>
<dbReference type="EC" id="2.7.13.3" evidence="2"/>
<dbReference type="CDD" id="cd00082">
    <property type="entry name" value="HisKA"/>
    <property type="match status" value="1"/>
</dbReference>
<dbReference type="InterPro" id="IPR011006">
    <property type="entry name" value="CheY-like_superfamily"/>
</dbReference>
<dbReference type="SUPFAM" id="SSF52172">
    <property type="entry name" value="CheY-like"/>
    <property type="match status" value="1"/>
</dbReference>
<dbReference type="SMART" id="SM00065">
    <property type="entry name" value="GAF"/>
    <property type="match status" value="1"/>
</dbReference>
<dbReference type="Proteomes" id="UP001526426">
    <property type="component" value="Unassembled WGS sequence"/>
</dbReference>
<dbReference type="InterPro" id="IPR035965">
    <property type="entry name" value="PAS-like_dom_sf"/>
</dbReference>
<dbReference type="RefSeq" id="WP_265262821.1">
    <property type="nucleotide sequence ID" value="NZ_JAIHOM010000008.1"/>
</dbReference>
<dbReference type="PRINTS" id="PR00344">
    <property type="entry name" value="BCTRLSENSOR"/>
</dbReference>
<dbReference type="SMART" id="SM00388">
    <property type="entry name" value="HisKA"/>
    <property type="match status" value="1"/>
</dbReference>
<evidence type="ECO:0000256" key="4">
    <source>
        <dbReference type="ARBA" id="ARBA00022679"/>
    </source>
</evidence>
<keyword evidence="3 7" id="KW-0597">Phosphoprotein</keyword>
<dbReference type="Gene3D" id="3.30.565.10">
    <property type="entry name" value="Histidine kinase-like ATPase, C-terminal domain"/>
    <property type="match status" value="1"/>
</dbReference>
<accession>A0ABT3L211</accession>
<dbReference type="PROSITE" id="PS50110">
    <property type="entry name" value="RESPONSE_REGULATORY"/>
    <property type="match status" value="1"/>
</dbReference>
<dbReference type="Gene3D" id="3.30.450.40">
    <property type="match status" value="1"/>
</dbReference>
<evidence type="ECO:0000256" key="3">
    <source>
        <dbReference type="ARBA" id="ARBA00022553"/>
    </source>
</evidence>
<evidence type="ECO:0000256" key="1">
    <source>
        <dbReference type="ARBA" id="ARBA00000085"/>
    </source>
</evidence>
<evidence type="ECO:0000259" key="10">
    <source>
        <dbReference type="PROSITE" id="PS50110"/>
    </source>
</evidence>
<keyword evidence="8" id="KW-0175">Coiled coil</keyword>
<dbReference type="InterPro" id="IPR013655">
    <property type="entry name" value="PAS_fold_3"/>
</dbReference>
<keyword evidence="4" id="KW-0808">Transferase</keyword>
<feature type="domain" description="PAS" evidence="11">
    <location>
        <begin position="651"/>
        <end position="726"/>
    </location>
</feature>
<evidence type="ECO:0000256" key="8">
    <source>
        <dbReference type="SAM" id="Coils"/>
    </source>
</evidence>
<dbReference type="SUPFAM" id="SSF55874">
    <property type="entry name" value="ATPase domain of HSP90 chaperone/DNA topoisomerase II/histidine kinase"/>
    <property type="match status" value="1"/>
</dbReference>
<dbReference type="Pfam" id="PF01590">
    <property type="entry name" value="GAF"/>
    <property type="match status" value="1"/>
</dbReference>
<dbReference type="InterPro" id="IPR003594">
    <property type="entry name" value="HATPase_dom"/>
</dbReference>
<keyword evidence="5" id="KW-0418">Kinase</keyword>
<dbReference type="Gene3D" id="3.40.50.2300">
    <property type="match status" value="1"/>
</dbReference>
<dbReference type="EMBL" id="JAIHOM010000008">
    <property type="protein sequence ID" value="MCW6035154.1"/>
    <property type="molecule type" value="Genomic_DNA"/>
</dbReference>
<name>A0ABT3L211_9CYAN</name>
<dbReference type="Gene3D" id="1.10.287.130">
    <property type="match status" value="1"/>
</dbReference>
<proteinExistence type="predicted"/>
<feature type="modified residue" description="4-aspartylphosphate" evidence="7">
    <location>
        <position position="1092"/>
    </location>
</feature>
<comment type="caution">
    <text evidence="13">The sequence shown here is derived from an EMBL/GenBank/DDBJ whole genome shotgun (WGS) entry which is preliminary data.</text>
</comment>
<dbReference type="SUPFAM" id="SSF55785">
    <property type="entry name" value="PYP-like sensor domain (PAS domain)"/>
    <property type="match status" value="3"/>
</dbReference>